<feature type="transmembrane region" description="Helical" evidence="1">
    <location>
        <begin position="394"/>
        <end position="417"/>
    </location>
</feature>
<keyword evidence="1" id="KW-0812">Transmembrane</keyword>
<keyword evidence="1" id="KW-0472">Membrane</keyword>
<dbReference type="EMBL" id="MFRA01000008">
    <property type="protein sequence ID" value="OGH92117.1"/>
    <property type="molecule type" value="Genomic_DNA"/>
</dbReference>
<sequence length="761" mass="86081">MDKTLHLHEFFVEGNNPEESHVLLNITEPSTSAEKSKGYFFVICEINNGDTKYIAKMQNIIDEIENSYYEIPDQETQSALEIVLNKVNQENMSMIQPDTPLHCIVGAIRENDIIFSFYGHPQMVLFYKTKDNFYKKMDLVEENKSNEQAEGAQLFSQIVQGKIGQNDFFFAGTPNIINYFNHDRLQKIITTRPPRQSSEHLQRALSELRNSLSFGGIIINLQKGTEAVSTTKISTPKKGDSARSLKTLFSTEKNTASILSPSFLPKFQEKLNNSLAEDEEPEMMGENPTGLRANTEITSSHLRARHEKIKTSSGVDYQELFKKILTFTWRALKYTARLLVILLLFIGSIISSLGRNLMLLFFVATNYQNRRHNILTEWAAWWRHLKDSLKQLPLITKVLLTISIILALLFSIGIAYARNQQKKQARIQAYNKIAQDIQTKEDEAESSLVYGDIDAALASLKAAGEIIKQLPCETVAEKSNCQNLQAQLTSLQMKARKITLATPKLLADWSSLSQNNPLSNIFLLNNKVYGFGTANADIVTYDALTKESQVITPGLSIKNFITASVPKENDYVVLLYDNQNIAQFQPTDNSWKKIDITYPNQNINITSLAVYNRKLYSLDTANNKIYRHDSIKTGFSTGREWTQGDVGDIKSGIDISIDGDVFILNKDGSISKFTKGQKQNFVVSNLEPPLASADKIWTYNDLNYIYILDTSEKRIVVLDKTGSFKTQIMADEFTQPVGMVVDELKGMAYILDNNKLYQINL</sequence>
<dbReference type="Gene3D" id="2.120.10.30">
    <property type="entry name" value="TolB, C-terminal domain"/>
    <property type="match status" value="1"/>
</dbReference>
<dbReference type="InterPro" id="IPR011042">
    <property type="entry name" value="6-blade_b-propeller_TolB-like"/>
</dbReference>
<comment type="caution">
    <text evidence="2">The sequence shown here is derived from an EMBL/GenBank/DDBJ whole genome shotgun (WGS) entry which is preliminary data.</text>
</comment>
<name>A0A1F6P7E8_9BACT</name>
<dbReference type="SUPFAM" id="SSF101898">
    <property type="entry name" value="NHL repeat"/>
    <property type="match status" value="1"/>
</dbReference>
<dbReference type="STRING" id="1798705.A2563_00835"/>
<proteinExistence type="predicted"/>
<gene>
    <name evidence="2" type="ORF">A2563_00835</name>
</gene>
<protein>
    <submittedName>
        <fullName evidence="2">Uncharacterized protein</fullName>
    </submittedName>
</protein>
<evidence type="ECO:0000313" key="2">
    <source>
        <dbReference type="EMBL" id="OGH92117.1"/>
    </source>
</evidence>
<dbReference type="AlphaFoldDB" id="A0A1F6P7E8"/>
<reference evidence="2 3" key="1">
    <citation type="journal article" date="2016" name="Nat. Commun.">
        <title>Thousands of microbial genomes shed light on interconnected biogeochemical processes in an aquifer system.</title>
        <authorList>
            <person name="Anantharaman K."/>
            <person name="Brown C.T."/>
            <person name="Hug L.A."/>
            <person name="Sharon I."/>
            <person name="Castelle C.J."/>
            <person name="Probst A.J."/>
            <person name="Thomas B.C."/>
            <person name="Singh A."/>
            <person name="Wilkins M.J."/>
            <person name="Karaoz U."/>
            <person name="Brodie E.L."/>
            <person name="Williams K.H."/>
            <person name="Hubbard S.S."/>
            <person name="Banfield J.F."/>
        </authorList>
    </citation>
    <scope>NUCLEOTIDE SEQUENCE [LARGE SCALE GENOMIC DNA]</scope>
</reference>
<evidence type="ECO:0000313" key="3">
    <source>
        <dbReference type="Proteomes" id="UP000176634"/>
    </source>
</evidence>
<accession>A0A1F6P7E8</accession>
<evidence type="ECO:0000256" key="1">
    <source>
        <dbReference type="SAM" id="Phobius"/>
    </source>
</evidence>
<keyword evidence="1" id="KW-1133">Transmembrane helix</keyword>
<feature type="transmembrane region" description="Helical" evidence="1">
    <location>
        <begin position="338"/>
        <end position="363"/>
    </location>
</feature>
<dbReference type="Proteomes" id="UP000176634">
    <property type="component" value="Unassembled WGS sequence"/>
</dbReference>
<organism evidence="2 3">
    <name type="scientific">Candidatus Magasanikbacteria bacterium RIFOXYD1_FULL_40_23</name>
    <dbReference type="NCBI Taxonomy" id="1798705"/>
    <lineage>
        <taxon>Bacteria</taxon>
        <taxon>Candidatus Magasanikiibacteriota</taxon>
    </lineage>
</organism>